<feature type="transmembrane region" description="Helical" evidence="1">
    <location>
        <begin position="12"/>
        <end position="35"/>
    </location>
</feature>
<protein>
    <submittedName>
        <fullName evidence="2">Uncharacterized protein</fullName>
    </submittedName>
</protein>
<dbReference type="STRING" id="698758.AXY_11470"/>
<sequence length="113" mass="13153">MLKTNESGYVLLEMIVCLALTTLLISICVPIIIHIKTELIVLTDRTDVYHYLYNDIQSLNQEQLPITKTKQIRSTTANFSFYLDDDLIVGRGVWVNAKERTEQIYVYYYPKSD</sequence>
<keyword evidence="1" id="KW-0812">Transmembrane</keyword>
<proteinExistence type="predicted"/>
<keyword evidence="1" id="KW-1133">Transmembrane helix</keyword>
<name>K0IXY6_AMPXN</name>
<organism evidence="2 3">
    <name type="scientific">Amphibacillus xylanus (strain ATCC 51415 / DSM 6626 / JCM 7361 / LMG 17667 / NBRC 15112 / Ep01)</name>
    <dbReference type="NCBI Taxonomy" id="698758"/>
    <lineage>
        <taxon>Bacteria</taxon>
        <taxon>Bacillati</taxon>
        <taxon>Bacillota</taxon>
        <taxon>Bacilli</taxon>
        <taxon>Bacillales</taxon>
        <taxon>Bacillaceae</taxon>
        <taxon>Amphibacillus</taxon>
    </lineage>
</organism>
<keyword evidence="1" id="KW-0472">Membrane</keyword>
<evidence type="ECO:0000313" key="3">
    <source>
        <dbReference type="Proteomes" id="UP000006294"/>
    </source>
</evidence>
<gene>
    <name evidence="2" type="ordered locus">AXY_11470</name>
</gene>
<evidence type="ECO:0000256" key="1">
    <source>
        <dbReference type="SAM" id="Phobius"/>
    </source>
</evidence>
<keyword evidence="3" id="KW-1185">Reference proteome</keyword>
<dbReference type="KEGG" id="axl:AXY_11470"/>
<accession>K0IXY6</accession>
<reference evidence="2 3" key="1">
    <citation type="submission" date="2011-01" db="EMBL/GenBank/DDBJ databases">
        <title>Whole genome sequence of Amphibacillus xylinus NBRC 15112.</title>
        <authorList>
            <person name="Nakazawa H."/>
            <person name="Katano Y."/>
            <person name="Nakamura S."/>
            <person name="Sasagawa M."/>
            <person name="Fukada J."/>
            <person name="Arai T."/>
            <person name="Sasakura N."/>
            <person name="Mochizuki D."/>
            <person name="Hosoyama A."/>
            <person name="Harada K."/>
            <person name="Horikawa H."/>
            <person name="Kato Y."/>
            <person name="Harada T."/>
            <person name="Sasaki K."/>
            <person name="Sekiguchi M."/>
            <person name="Hodoyama M."/>
            <person name="Nishiko R."/>
            <person name="Narita H."/>
            <person name="Hanamaki A."/>
            <person name="Hata C."/>
            <person name="Konno Y."/>
            <person name="Niimura Y."/>
            <person name="Yamazaki S."/>
            <person name="Fujita N."/>
        </authorList>
    </citation>
    <scope>NUCLEOTIDE SEQUENCE [LARGE SCALE GENOMIC DNA]</scope>
    <source>
        <strain evidence="3">ATCC 51415 / DSM 6626 / JCM 7361 / LMG 17667 / NBRC 15112 / Ep01</strain>
    </source>
</reference>
<dbReference type="RefSeq" id="WP_015009884.1">
    <property type="nucleotide sequence ID" value="NC_018704.1"/>
</dbReference>
<dbReference type="EMBL" id="AP012050">
    <property type="protein sequence ID" value="BAM47279.1"/>
    <property type="molecule type" value="Genomic_DNA"/>
</dbReference>
<dbReference type="AlphaFoldDB" id="K0IXY6"/>
<dbReference type="HOGENOM" id="CLU_2144856_0_0_9"/>
<dbReference type="Proteomes" id="UP000006294">
    <property type="component" value="Chromosome"/>
</dbReference>
<dbReference type="OrthoDB" id="2974478at2"/>
<evidence type="ECO:0000313" key="2">
    <source>
        <dbReference type="EMBL" id="BAM47279.1"/>
    </source>
</evidence>